<dbReference type="NCBIfam" id="NF033232">
    <property type="entry name" value="small_YtzI"/>
    <property type="match status" value="1"/>
</dbReference>
<proteinExistence type="predicted"/>
<dbReference type="RefSeq" id="WP_406583597.1">
    <property type="nucleotide sequence ID" value="NZ_JBJHQH010000036.1"/>
</dbReference>
<name>A0ABW8RNT8_9BACI</name>
<organism evidence="1 2">
    <name type="scientific">Bacillus salipaludis</name>
    <dbReference type="NCBI Taxonomy" id="2547811"/>
    <lineage>
        <taxon>Bacteria</taxon>
        <taxon>Bacillati</taxon>
        <taxon>Bacillota</taxon>
        <taxon>Bacilli</taxon>
        <taxon>Bacillales</taxon>
        <taxon>Bacillaceae</taxon>
        <taxon>Bacillus</taxon>
    </lineage>
</organism>
<dbReference type="InterPro" id="IPR047753">
    <property type="entry name" value="YtzI-like"/>
</dbReference>
<keyword evidence="2" id="KW-1185">Reference proteome</keyword>
<evidence type="ECO:0000313" key="2">
    <source>
        <dbReference type="Proteomes" id="UP001623041"/>
    </source>
</evidence>
<sequence length="58" mass="6565">MYIVLVVSIIIVIVVLLLAVITTSKAYSYKHSVDSLEDNPYLNEEIKHQESDQAQMKA</sequence>
<reference evidence="1 2" key="1">
    <citation type="submission" date="2024-11" db="EMBL/GenBank/DDBJ databases">
        <authorList>
            <person name="Lucas J.A."/>
        </authorList>
    </citation>
    <scope>NUCLEOTIDE SEQUENCE [LARGE SCALE GENOMIC DNA]</scope>
    <source>
        <strain evidence="1 2">Z 5.4</strain>
    </source>
</reference>
<dbReference type="Proteomes" id="UP001623041">
    <property type="component" value="Unassembled WGS sequence"/>
</dbReference>
<protein>
    <submittedName>
        <fullName evidence="1">YtzI protein</fullName>
    </submittedName>
</protein>
<evidence type="ECO:0000313" key="1">
    <source>
        <dbReference type="EMBL" id="MFK9095194.1"/>
    </source>
</evidence>
<gene>
    <name evidence="1" type="primary">ytzI</name>
    <name evidence="1" type="ORF">ACJEBI_27540</name>
</gene>
<accession>A0ABW8RNT8</accession>
<comment type="caution">
    <text evidence="1">The sequence shown here is derived from an EMBL/GenBank/DDBJ whole genome shotgun (WGS) entry which is preliminary data.</text>
</comment>
<dbReference type="EMBL" id="JBJHQH010000036">
    <property type="protein sequence ID" value="MFK9095194.1"/>
    <property type="molecule type" value="Genomic_DNA"/>
</dbReference>